<evidence type="ECO:0000313" key="2">
    <source>
        <dbReference type="Proteomes" id="UP001054837"/>
    </source>
</evidence>
<comment type="caution">
    <text evidence="1">The sequence shown here is derived from an EMBL/GenBank/DDBJ whole genome shotgun (WGS) entry which is preliminary data.</text>
</comment>
<gene>
    <name evidence="1" type="ORF">CDAR_415171</name>
</gene>
<dbReference type="EMBL" id="BPLQ01009652">
    <property type="protein sequence ID" value="GIY45633.1"/>
    <property type="molecule type" value="Genomic_DNA"/>
</dbReference>
<organism evidence="1 2">
    <name type="scientific">Caerostris darwini</name>
    <dbReference type="NCBI Taxonomy" id="1538125"/>
    <lineage>
        <taxon>Eukaryota</taxon>
        <taxon>Metazoa</taxon>
        <taxon>Ecdysozoa</taxon>
        <taxon>Arthropoda</taxon>
        <taxon>Chelicerata</taxon>
        <taxon>Arachnida</taxon>
        <taxon>Araneae</taxon>
        <taxon>Araneomorphae</taxon>
        <taxon>Entelegynae</taxon>
        <taxon>Araneoidea</taxon>
        <taxon>Araneidae</taxon>
        <taxon>Caerostris</taxon>
    </lineage>
</organism>
<dbReference type="AlphaFoldDB" id="A0AAV4TNX2"/>
<sequence length="104" mass="12448">MEALTRFIEICFRKQTVVLDDCINPNYNEDAFNDILYATSLLVISFIATVYQNMNYIPDMEMEENDIILHDYECGDFNLMDEEPPPELYWEYENEEIQEDHSPY</sequence>
<proteinExistence type="predicted"/>
<dbReference type="Proteomes" id="UP001054837">
    <property type="component" value="Unassembled WGS sequence"/>
</dbReference>
<protein>
    <submittedName>
        <fullName evidence="1">Uncharacterized protein</fullName>
    </submittedName>
</protein>
<keyword evidence="2" id="KW-1185">Reference proteome</keyword>
<name>A0AAV4TNX2_9ARAC</name>
<evidence type="ECO:0000313" key="1">
    <source>
        <dbReference type="EMBL" id="GIY45633.1"/>
    </source>
</evidence>
<accession>A0AAV4TNX2</accession>
<reference evidence="1 2" key="1">
    <citation type="submission" date="2021-06" db="EMBL/GenBank/DDBJ databases">
        <title>Caerostris darwini draft genome.</title>
        <authorList>
            <person name="Kono N."/>
            <person name="Arakawa K."/>
        </authorList>
    </citation>
    <scope>NUCLEOTIDE SEQUENCE [LARGE SCALE GENOMIC DNA]</scope>
</reference>